<evidence type="ECO:0000313" key="1">
    <source>
        <dbReference type="EMBL" id="BAP58253.1"/>
    </source>
</evidence>
<organism evidence="1 2">
    <name type="scientific">Thioploca ingrica</name>
    <dbReference type="NCBI Taxonomy" id="40754"/>
    <lineage>
        <taxon>Bacteria</taxon>
        <taxon>Pseudomonadati</taxon>
        <taxon>Pseudomonadota</taxon>
        <taxon>Gammaproteobacteria</taxon>
        <taxon>Thiotrichales</taxon>
        <taxon>Thiotrichaceae</taxon>
        <taxon>Thioploca</taxon>
    </lineage>
</organism>
<name>A0A090AIL2_9GAMM</name>
<proteinExistence type="predicted"/>
<dbReference type="EMBL" id="AP014633">
    <property type="protein sequence ID" value="BAP58253.1"/>
    <property type="molecule type" value="Genomic_DNA"/>
</dbReference>
<evidence type="ECO:0000313" key="2">
    <source>
        <dbReference type="Proteomes" id="UP000031623"/>
    </source>
</evidence>
<dbReference type="SUPFAM" id="SSF53098">
    <property type="entry name" value="Ribonuclease H-like"/>
    <property type="match status" value="1"/>
</dbReference>
<dbReference type="AlphaFoldDB" id="A0A090AIL2"/>
<dbReference type="Proteomes" id="UP000031623">
    <property type="component" value="Chromosome"/>
</dbReference>
<protein>
    <submittedName>
        <fullName evidence="1">Transposase</fullName>
    </submittedName>
</protein>
<keyword evidence="2" id="KW-1185">Reference proteome</keyword>
<reference evidence="1 2" key="1">
    <citation type="journal article" date="2014" name="ISME J.">
        <title>Ecophysiology of Thioploca ingrica as revealed by the complete genome sequence supplemented with proteomic evidence.</title>
        <authorList>
            <person name="Kojima H."/>
            <person name="Ogura Y."/>
            <person name="Yamamoto N."/>
            <person name="Togashi T."/>
            <person name="Mori H."/>
            <person name="Watanabe T."/>
            <person name="Nemoto F."/>
            <person name="Kurokawa K."/>
            <person name="Hayashi T."/>
            <person name="Fukui M."/>
        </authorList>
    </citation>
    <scope>NUCLEOTIDE SEQUENCE [LARGE SCALE GENOMIC DNA]</scope>
</reference>
<gene>
    <name evidence="1" type="ORF">THII_3956</name>
</gene>
<dbReference type="InterPro" id="IPR012337">
    <property type="entry name" value="RNaseH-like_sf"/>
</dbReference>
<accession>A0A090AIL2</accession>
<dbReference type="KEGG" id="tig:THII_3956"/>
<sequence>MGFEAQKELLEGVWSWRLTDAEVLLLAERFYPSRGLFEWLHSPGWKYRLRLKSKVFASPGWGEETTPRELARGMTERFWPKVRLFASGVRTNLGLLPEAGHPQPGIIAMDCYPGRAAVMDYRERGGIEPRFADFKTRGVDLEDSQLRQADRLERFVLILVLSRYWCVHIGCDDAAQNPTPLEKKAPHQTDPEHWISRKLRRSLGSWFKRGLRLIRRCLQQNRPVPPLFRG</sequence>
<dbReference type="HOGENOM" id="CLU_1224289_0_0_6"/>
<dbReference type="STRING" id="40754.THII_3956"/>